<dbReference type="InterPro" id="IPR000524">
    <property type="entry name" value="Tscrpt_reg_HTH_GntR"/>
</dbReference>
<proteinExistence type="predicted"/>
<keyword evidence="1" id="KW-0805">Transcription regulation</keyword>
<accession>A0A2V1HV50</accession>
<dbReference type="InterPro" id="IPR036388">
    <property type="entry name" value="WH-like_DNA-bd_sf"/>
</dbReference>
<dbReference type="PANTHER" id="PTHR38445">
    <property type="entry name" value="HTH-TYPE TRANSCRIPTIONAL REPRESSOR YTRA"/>
    <property type="match status" value="1"/>
</dbReference>
<evidence type="ECO:0000313" key="6">
    <source>
        <dbReference type="Proteomes" id="UP000244893"/>
    </source>
</evidence>
<dbReference type="CDD" id="cd07377">
    <property type="entry name" value="WHTH_GntR"/>
    <property type="match status" value="1"/>
</dbReference>
<evidence type="ECO:0000256" key="2">
    <source>
        <dbReference type="ARBA" id="ARBA00023125"/>
    </source>
</evidence>
<dbReference type="Proteomes" id="UP000244893">
    <property type="component" value="Unassembled WGS sequence"/>
</dbReference>
<evidence type="ECO:0000259" key="4">
    <source>
        <dbReference type="PROSITE" id="PS50949"/>
    </source>
</evidence>
<dbReference type="AlphaFoldDB" id="A0A2V1HV50"/>
<dbReference type="GO" id="GO:0003677">
    <property type="term" value="F:DNA binding"/>
    <property type="evidence" value="ECO:0007669"/>
    <property type="project" value="UniProtKB-KW"/>
</dbReference>
<dbReference type="PANTHER" id="PTHR38445:SF9">
    <property type="entry name" value="HTH-TYPE TRANSCRIPTIONAL REPRESSOR YTRA"/>
    <property type="match status" value="1"/>
</dbReference>
<dbReference type="Gene3D" id="1.10.10.10">
    <property type="entry name" value="Winged helix-like DNA-binding domain superfamily/Winged helix DNA-binding domain"/>
    <property type="match status" value="1"/>
</dbReference>
<dbReference type="SMART" id="SM00345">
    <property type="entry name" value="HTH_GNTR"/>
    <property type="match status" value="1"/>
</dbReference>
<keyword evidence="6" id="KW-1185">Reference proteome</keyword>
<keyword evidence="3" id="KW-0804">Transcription</keyword>
<name>A0A2V1HV50_9MICO</name>
<keyword evidence="2" id="KW-0238">DNA-binding</keyword>
<reference evidence="5 6" key="1">
    <citation type="submission" date="2018-05" db="EMBL/GenBank/DDBJ databases">
        <title>Amnibacterium sp. M8JJ-5, whole genome shotgun sequence.</title>
        <authorList>
            <person name="Tuo L."/>
        </authorList>
    </citation>
    <scope>NUCLEOTIDE SEQUENCE [LARGE SCALE GENOMIC DNA]</scope>
    <source>
        <strain evidence="5 6">M8JJ-5</strain>
    </source>
</reference>
<evidence type="ECO:0000313" key="5">
    <source>
        <dbReference type="EMBL" id="PVZ94899.1"/>
    </source>
</evidence>
<evidence type="ECO:0000256" key="1">
    <source>
        <dbReference type="ARBA" id="ARBA00023015"/>
    </source>
</evidence>
<dbReference type="Pfam" id="PF00392">
    <property type="entry name" value="GntR"/>
    <property type="match status" value="1"/>
</dbReference>
<dbReference type="InterPro" id="IPR036390">
    <property type="entry name" value="WH_DNA-bd_sf"/>
</dbReference>
<dbReference type="EMBL" id="QEOP01000002">
    <property type="protein sequence ID" value="PVZ94899.1"/>
    <property type="molecule type" value="Genomic_DNA"/>
</dbReference>
<organism evidence="5 6">
    <name type="scientific">Amnibacterium flavum</name>
    <dbReference type="NCBI Taxonomy" id="2173173"/>
    <lineage>
        <taxon>Bacteria</taxon>
        <taxon>Bacillati</taxon>
        <taxon>Actinomycetota</taxon>
        <taxon>Actinomycetes</taxon>
        <taxon>Micrococcales</taxon>
        <taxon>Microbacteriaceae</taxon>
        <taxon>Amnibacterium</taxon>
    </lineage>
</organism>
<dbReference type="GO" id="GO:0003700">
    <property type="term" value="F:DNA-binding transcription factor activity"/>
    <property type="evidence" value="ECO:0007669"/>
    <property type="project" value="InterPro"/>
</dbReference>
<evidence type="ECO:0000256" key="3">
    <source>
        <dbReference type="ARBA" id="ARBA00023163"/>
    </source>
</evidence>
<feature type="domain" description="HTH gntR-type" evidence="4">
    <location>
        <begin position="12"/>
        <end position="80"/>
    </location>
</feature>
<dbReference type="PROSITE" id="PS50949">
    <property type="entry name" value="HTH_GNTR"/>
    <property type="match status" value="1"/>
</dbReference>
<protein>
    <submittedName>
        <fullName evidence="5">GntR family transcriptional regulator</fullName>
    </submittedName>
</protein>
<gene>
    <name evidence="5" type="ORF">DDQ50_11405</name>
</gene>
<comment type="caution">
    <text evidence="5">The sequence shown here is derived from an EMBL/GenBank/DDBJ whole genome shotgun (WGS) entry which is preliminary data.</text>
</comment>
<dbReference type="OrthoDB" id="4307011at2"/>
<dbReference type="SUPFAM" id="SSF46785">
    <property type="entry name" value="Winged helix' DNA-binding domain"/>
    <property type="match status" value="1"/>
</dbReference>
<sequence>MTSFAIDSSSSIPPSEQVRAWFAQRIAGGELSGGSKLPTVRGLAEQLGLATNTVAKAYRELETDGFIDTRGRNGSFVIARGDAAEREAQAAALAYAQRMHRLGITAEDAERFVSAALRAAP</sequence>